<evidence type="ECO:0000313" key="3">
    <source>
        <dbReference type="Proteomes" id="UP001472677"/>
    </source>
</evidence>
<dbReference type="Proteomes" id="UP001472677">
    <property type="component" value="Unassembled WGS sequence"/>
</dbReference>
<accession>A0ABR2G592</accession>
<keyword evidence="1" id="KW-1133">Transmembrane helix</keyword>
<feature type="transmembrane region" description="Helical" evidence="1">
    <location>
        <begin position="6"/>
        <end position="27"/>
    </location>
</feature>
<reference evidence="2 3" key="1">
    <citation type="journal article" date="2024" name="G3 (Bethesda)">
        <title>Genome assembly of Hibiscus sabdariffa L. provides insights into metabolisms of medicinal natural products.</title>
        <authorList>
            <person name="Kim T."/>
        </authorList>
    </citation>
    <scope>NUCLEOTIDE SEQUENCE [LARGE SCALE GENOMIC DNA]</scope>
    <source>
        <strain evidence="2">TK-2024</strain>
        <tissue evidence="2">Old leaves</tissue>
    </source>
</reference>
<name>A0ABR2G592_9ROSI</name>
<sequence>MLGCQLWMTILLYVSAGLSSVILNTIIRDGNRCADALARLGSEKKKHRKEMIAVKRRERMLRRGVDLEQINMVK</sequence>
<keyword evidence="1" id="KW-0812">Transmembrane</keyword>
<proteinExistence type="predicted"/>
<keyword evidence="3" id="KW-1185">Reference proteome</keyword>
<comment type="caution">
    <text evidence="2">The sequence shown here is derived from an EMBL/GenBank/DDBJ whole genome shotgun (WGS) entry which is preliminary data.</text>
</comment>
<evidence type="ECO:0000313" key="2">
    <source>
        <dbReference type="EMBL" id="KAK8595725.1"/>
    </source>
</evidence>
<keyword evidence="1" id="KW-0472">Membrane</keyword>
<organism evidence="2 3">
    <name type="scientific">Hibiscus sabdariffa</name>
    <name type="common">roselle</name>
    <dbReference type="NCBI Taxonomy" id="183260"/>
    <lineage>
        <taxon>Eukaryota</taxon>
        <taxon>Viridiplantae</taxon>
        <taxon>Streptophyta</taxon>
        <taxon>Embryophyta</taxon>
        <taxon>Tracheophyta</taxon>
        <taxon>Spermatophyta</taxon>
        <taxon>Magnoliopsida</taxon>
        <taxon>eudicotyledons</taxon>
        <taxon>Gunneridae</taxon>
        <taxon>Pentapetalae</taxon>
        <taxon>rosids</taxon>
        <taxon>malvids</taxon>
        <taxon>Malvales</taxon>
        <taxon>Malvaceae</taxon>
        <taxon>Malvoideae</taxon>
        <taxon>Hibiscus</taxon>
    </lineage>
</organism>
<dbReference type="PANTHER" id="PTHR47423:SF2">
    <property type="entry name" value="PROTEIN SQS1"/>
    <property type="match status" value="1"/>
</dbReference>
<evidence type="ECO:0000256" key="1">
    <source>
        <dbReference type="SAM" id="Phobius"/>
    </source>
</evidence>
<protein>
    <submittedName>
        <fullName evidence="2">Uncharacterized protein</fullName>
    </submittedName>
</protein>
<dbReference type="EMBL" id="JBBPBM010000002">
    <property type="protein sequence ID" value="KAK8595725.1"/>
    <property type="molecule type" value="Genomic_DNA"/>
</dbReference>
<gene>
    <name evidence="2" type="ORF">V6N12_064236</name>
</gene>
<dbReference type="PANTHER" id="PTHR47423">
    <property type="entry name" value="G-PATCH DOMAIN CONTAINING PROTEIN"/>
    <property type="match status" value="1"/>
</dbReference>